<dbReference type="InterPro" id="IPR018117">
    <property type="entry name" value="C5_DNA_meth_AS"/>
</dbReference>
<dbReference type="InterPro" id="IPR050750">
    <property type="entry name" value="C5-MTase"/>
</dbReference>
<comment type="catalytic activity">
    <reaction evidence="5 8">
        <text>a 2'-deoxycytidine in DNA + S-adenosyl-L-methionine = a 5-methyl-2'-deoxycytidine in DNA + S-adenosyl-L-homocysteine + H(+)</text>
        <dbReference type="Rhea" id="RHEA:13681"/>
        <dbReference type="Rhea" id="RHEA-COMP:11369"/>
        <dbReference type="Rhea" id="RHEA-COMP:11370"/>
        <dbReference type="ChEBI" id="CHEBI:15378"/>
        <dbReference type="ChEBI" id="CHEBI:57856"/>
        <dbReference type="ChEBI" id="CHEBI:59789"/>
        <dbReference type="ChEBI" id="CHEBI:85452"/>
        <dbReference type="ChEBI" id="CHEBI:85454"/>
        <dbReference type="EC" id="2.1.1.37"/>
    </reaction>
</comment>
<evidence type="ECO:0000313" key="10">
    <source>
        <dbReference type="Proteomes" id="UP000184275"/>
    </source>
</evidence>
<evidence type="ECO:0000256" key="3">
    <source>
        <dbReference type="ARBA" id="ARBA00022691"/>
    </source>
</evidence>
<reference evidence="10" key="1">
    <citation type="submission" date="2016-11" db="EMBL/GenBank/DDBJ databases">
        <authorList>
            <person name="Varghese N."/>
            <person name="Submissions S."/>
        </authorList>
    </citation>
    <scope>NUCLEOTIDE SEQUENCE [LARGE SCALE GENOMIC DNA]</scope>
    <source>
        <strain evidence="10">UWOS</strain>
    </source>
</reference>
<comment type="similarity">
    <text evidence="6 7">Belongs to the class I-like SAM-binding methyltransferase superfamily. C5-methyltransferase family.</text>
</comment>
<evidence type="ECO:0000256" key="1">
    <source>
        <dbReference type="ARBA" id="ARBA00022603"/>
    </source>
</evidence>
<dbReference type="PROSITE" id="PS00094">
    <property type="entry name" value="C5_MTASE_1"/>
    <property type="match status" value="1"/>
</dbReference>
<dbReference type="PRINTS" id="PR00105">
    <property type="entry name" value="C5METTRFRASE"/>
</dbReference>
<organism evidence="9 10">
    <name type="scientific">Fibrobacter intestinalis</name>
    <dbReference type="NCBI Taxonomy" id="28122"/>
    <lineage>
        <taxon>Bacteria</taxon>
        <taxon>Pseudomonadati</taxon>
        <taxon>Fibrobacterota</taxon>
        <taxon>Fibrobacteria</taxon>
        <taxon>Fibrobacterales</taxon>
        <taxon>Fibrobacteraceae</taxon>
        <taxon>Fibrobacter</taxon>
    </lineage>
</organism>
<dbReference type="AlphaFoldDB" id="A0A1M6V153"/>
<dbReference type="InterPro" id="IPR001525">
    <property type="entry name" value="C5_MeTfrase"/>
</dbReference>
<accession>A0A1M6V153</accession>
<keyword evidence="4" id="KW-0680">Restriction system</keyword>
<dbReference type="InterPro" id="IPR031303">
    <property type="entry name" value="C5_meth_CS"/>
</dbReference>
<feature type="active site" evidence="6">
    <location>
        <position position="73"/>
    </location>
</feature>
<keyword evidence="3 6" id="KW-0949">S-adenosyl-L-methionine</keyword>
<dbReference type="Gene3D" id="3.90.120.10">
    <property type="entry name" value="DNA Methylase, subunit A, domain 2"/>
    <property type="match status" value="1"/>
</dbReference>
<proteinExistence type="inferred from homology"/>
<dbReference type="EC" id="2.1.1.37" evidence="8"/>
<keyword evidence="1 6" id="KW-0489">Methyltransferase</keyword>
<dbReference type="GO" id="GO:0003886">
    <property type="term" value="F:DNA (cytosine-5-)-methyltransferase activity"/>
    <property type="evidence" value="ECO:0007669"/>
    <property type="project" value="UniProtKB-EC"/>
</dbReference>
<dbReference type="PANTHER" id="PTHR46098:SF1">
    <property type="entry name" value="TRNA (CYTOSINE(38)-C(5))-METHYLTRANSFERASE"/>
    <property type="match status" value="1"/>
</dbReference>
<evidence type="ECO:0000256" key="7">
    <source>
        <dbReference type="RuleBase" id="RU000416"/>
    </source>
</evidence>
<gene>
    <name evidence="9" type="ORF">SAMN05720469_11633</name>
</gene>
<dbReference type="InterPro" id="IPR029063">
    <property type="entry name" value="SAM-dependent_MTases_sf"/>
</dbReference>
<evidence type="ECO:0000313" key="9">
    <source>
        <dbReference type="EMBL" id="SHK75121.1"/>
    </source>
</evidence>
<sequence>MKQIAFIDLFAGIGGIRLPFDELGYKCVFSSEWDAAAAKTYEENFGEKPYGDITKISSKSIPRHDLLLAGFPCQAFSIMGKMEGFADTRGTMFFEIQRILEYHRPQAILLENVKQLVSHNGGKTFSTILSILEHLGYHVKYKVLNALDFGVPQKRERIIIVGFRNLSKAKKFSFDFTPIPYSLSQILERDEDVDKSLFASEIIRKKRLARVQDKEIFYPSIWHENKSKNISVLPYSCALRTGASYNYLLVNGVRRLSSRELLRLQGFPDSFKIVVSHSEVRRQTGNSVCVPMIRVIAQKIKELL</sequence>
<dbReference type="Pfam" id="PF00145">
    <property type="entry name" value="DNA_methylase"/>
    <property type="match status" value="1"/>
</dbReference>
<dbReference type="PANTHER" id="PTHR46098">
    <property type="entry name" value="TRNA (CYTOSINE(38)-C(5))-METHYLTRANSFERASE"/>
    <property type="match status" value="1"/>
</dbReference>
<dbReference type="CDD" id="cd00315">
    <property type="entry name" value="Cyt_C5_DNA_methylase"/>
    <property type="match status" value="1"/>
</dbReference>
<evidence type="ECO:0000256" key="5">
    <source>
        <dbReference type="ARBA" id="ARBA00047422"/>
    </source>
</evidence>
<dbReference type="SUPFAM" id="SSF53335">
    <property type="entry name" value="S-adenosyl-L-methionine-dependent methyltransferases"/>
    <property type="match status" value="1"/>
</dbReference>
<evidence type="ECO:0000256" key="6">
    <source>
        <dbReference type="PROSITE-ProRule" id="PRU01016"/>
    </source>
</evidence>
<dbReference type="GO" id="GO:0009307">
    <property type="term" value="P:DNA restriction-modification system"/>
    <property type="evidence" value="ECO:0007669"/>
    <property type="project" value="UniProtKB-KW"/>
</dbReference>
<keyword evidence="10" id="KW-1185">Reference proteome</keyword>
<dbReference type="Proteomes" id="UP000184275">
    <property type="component" value="Unassembled WGS sequence"/>
</dbReference>
<dbReference type="RefSeq" id="WP_073304546.1">
    <property type="nucleotide sequence ID" value="NZ_FRAW01000016.1"/>
</dbReference>
<dbReference type="Gene3D" id="3.40.50.150">
    <property type="entry name" value="Vaccinia Virus protein VP39"/>
    <property type="match status" value="1"/>
</dbReference>
<dbReference type="NCBIfam" id="TIGR00675">
    <property type="entry name" value="dcm"/>
    <property type="match status" value="1"/>
</dbReference>
<evidence type="ECO:0000256" key="4">
    <source>
        <dbReference type="ARBA" id="ARBA00022747"/>
    </source>
</evidence>
<evidence type="ECO:0000256" key="2">
    <source>
        <dbReference type="ARBA" id="ARBA00022679"/>
    </source>
</evidence>
<dbReference type="PROSITE" id="PS00095">
    <property type="entry name" value="C5_MTASE_2"/>
    <property type="match status" value="1"/>
</dbReference>
<protein>
    <recommendedName>
        <fullName evidence="8">Cytosine-specific methyltransferase</fullName>
        <ecNumber evidence="8">2.1.1.37</ecNumber>
    </recommendedName>
</protein>
<name>A0A1M6V153_9BACT</name>
<dbReference type="GO" id="GO:0032259">
    <property type="term" value="P:methylation"/>
    <property type="evidence" value="ECO:0007669"/>
    <property type="project" value="UniProtKB-KW"/>
</dbReference>
<dbReference type="EMBL" id="FRAW01000016">
    <property type="protein sequence ID" value="SHK75121.1"/>
    <property type="molecule type" value="Genomic_DNA"/>
</dbReference>
<evidence type="ECO:0000256" key="8">
    <source>
        <dbReference type="RuleBase" id="RU000417"/>
    </source>
</evidence>
<dbReference type="PROSITE" id="PS51679">
    <property type="entry name" value="SAM_MT_C5"/>
    <property type="match status" value="1"/>
</dbReference>
<keyword evidence="2 6" id="KW-0808">Transferase</keyword>